<dbReference type="InterPro" id="IPR026041">
    <property type="entry name" value="ElbB"/>
</dbReference>
<comment type="similarity">
    <text evidence="1">Belongs to the peptidase C56 family.</text>
</comment>
<dbReference type="NCBIfam" id="NF008747">
    <property type="entry name" value="PRK11780.1"/>
    <property type="match status" value="1"/>
</dbReference>
<keyword evidence="1" id="KW-0456">Lyase</keyword>
<accession>A0A6L2ZLQ3</accession>
<dbReference type="EMBL" id="BLXO01000001">
    <property type="protein sequence ID" value="GFN45354.1"/>
    <property type="molecule type" value="Genomic_DNA"/>
</dbReference>
<dbReference type="AlphaFoldDB" id="A0A6L2ZLQ3"/>
<dbReference type="SUPFAM" id="SSF52317">
    <property type="entry name" value="Class I glutamine amidotransferase-like"/>
    <property type="match status" value="1"/>
</dbReference>
<comment type="catalytic activity">
    <reaction evidence="1">
        <text>glyoxal + H2O = glycolate + H(+)</text>
        <dbReference type="Rhea" id="RHEA:51672"/>
        <dbReference type="ChEBI" id="CHEBI:15377"/>
        <dbReference type="ChEBI" id="CHEBI:15378"/>
        <dbReference type="ChEBI" id="CHEBI:29805"/>
        <dbReference type="ChEBI" id="CHEBI:34779"/>
    </reaction>
</comment>
<dbReference type="PIRSF" id="PIRSF006320">
    <property type="entry name" value="Elb2"/>
    <property type="match status" value="1"/>
</dbReference>
<dbReference type="PANTHER" id="PTHR10224:SF12">
    <property type="entry name" value="GLYOXALASE ELBB"/>
    <property type="match status" value="1"/>
</dbReference>
<dbReference type="Proteomes" id="UP000504714">
    <property type="component" value="Unassembled WGS sequence"/>
</dbReference>
<dbReference type="Gene3D" id="3.40.50.880">
    <property type="match status" value="1"/>
</dbReference>
<dbReference type="RefSeq" id="WP_176487211.1">
    <property type="nucleotide sequence ID" value="NZ_BLXO01000001.1"/>
</dbReference>
<reference evidence="2 3" key="1">
    <citation type="submission" date="2020-06" db="EMBL/GenBank/DDBJ databases">
        <title>The genome sequence of Candidatus Regiella insecticola strain Tut.</title>
        <authorList>
            <person name="Nikoh N."/>
            <person name="Tsuchida T."/>
            <person name="Koga R."/>
            <person name="Oshima K."/>
            <person name="Hattori M."/>
            <person name="Fukatsu T."/>
        </authorList>
    </citation>
    <scope>NUCLEOTIDE SEQUENCE [LARGE SCALE GENOMIC DNA]</scope>
    <source>
        <strain evidence="2 3">Tut</strain>
    </source>
</reference>
<comment type="function">
    <text evidence="1">Displays glyoxalase activity, catalyzing the conversion of glyoxal to glycolate.</text>
</comment>
<dbReference type="CDD" id="cd03133">
    <property type="entry name" value="GATase1_ES1"/>
    <property type="match status" value="1"/>
</dbReference>
<sequence length="219" mass="23920">MDTDKKVAVILSGCGVYDGAEINEVVLTLLSLEENKIQYQCFAPDIEQYHVVNHCTGNEVTERRNVLVESARIVRGKIKPLSKYEASEFAAMIVPGGFGVAKNFSDFAFKGANVKVEKGFLAICEAFKNSKKPVGFMCIAPVLLSKIYGKGVVLTVGNDKDTIAAISTMGGEHKVSTVNEIVFDEKNKIVTTPAYMLATSIFEAKKGIDMLIKKIIEIM</sequence>
<evidence type="ECO:0000256" key="1">
    <source>
        <dbReference type="PIRNR" id="PIRNR006320"/>
    </source>
</evidence>
<organism evidence="2 3">
    <name type="scientific">Candidatus Regiella insecticola</name>
    <dbReference type="NCBI Taxonomy" id="138073"/>
    <lineage>
        <taxon>Bacteria</taxon>
        <taxon>Pseudomonadati</taxon>
        <taxon>Pseudomonadota</taxon>
        <taxon>Gammaproteobacteria</taxon>
        <taxon>Enterobacterales</taxon>
        <taxon>Enterobacteriaceae</taxon>
        <taxon>aphid secondary symbionts</taxon>
        <taxon>Candidatus Regiella</taxon>
    </lineage>
</organism>
<protein>
    <recommendedName>
        <fullName evidence="1">Glyoxalase</fullName>
    </recommendedName>
</protein>
<dbReference type="InterPro" id="IPR029062">
    <property type="entry name" value="Class_I_gatase-like"/>
</dbReference>
<proteinExistence type="inferred from homology"/>
<name>A0A6L2ZLQ3_9ENTR</name>
<gene>
    <name evidence="2" type="primary">elbB</name>
    <name evidence="2" type="ORF">RINTU1_04630</name>
</gene>
<dbReference type="GO" id="GO:0016829">
    <property type="term" value="F:lyase activity"/>
    <property type="evidence" value="ECO:0007669"/>
    <property type="project" value="UniProtKB-UniRule"/>
</dbReference>
<dbReference type="PANTHER" id="PTHR10224">
    <property type="entry name" value="ES1 PROTEIN HOMOLOG, MITOCHONDRIAL"/>
    <property type="match status" value="1"/>
</dbReference>
<evidence type="ECO:0000313" key="2">
    <source>
        <dbReference type="EMBL" id="GFN45354.1"/>
    </source>
</evidence>
<evidence type="ECO:0000313" key="3">
    <source>
        <dbReference type="Proteomes" id="UP000504714"/>
    </source>
</evidence>
<comment type="caution">
    <text evidence="2">The sequence shown here is derived from an EMBL/GenBank/DDBJ whole genome shotgun (WGS) entry which is preliminary data.</text>
</comment>